<dbReference type="InterPro" id="IPR036291">
    <property type="entry name" value="NAD(P)-bd_dom_sf"/>
</dbReference>
<name>A0A5N5ZU28_9ACTN</name>
<reference evidence="7" key="1">
    <citation type="submission" date="2019-10" db="EMBL/GenBank/DDBJ databases">
        <title>Nonomuraea sp. nov., isolated from Phyllanthus amarus.</title>
        <authorList>
            <person name="Klykleung N."/>
            <person name="Tanasupawat S."/>
        </authorList>
    </citation>
    <scope>NUCLEOTIDE SEQUENCE [LARGE SCALE GENOMIC DNA]</scope>
    <source>
        <strain evidence="7">3MP-10</strain>
    </source>
</reference>
<protein>
    <recommendedName>
        <fullName evidence="9">D-isomer specific 2-hydroxyacid dehydrogenase NAD-binding domain-containing protein</fullName>
    </recommendedName>
</protein>
<dbReference type="GO" id="GO:0016616">
    <property type="term" value="F:oxidoreductase activity, acting on the CH-OH group of donors, NAD or NADP as acceptor"/>
    <property type="evidence" value="ECO:0007669"/>
    <property type="project" value="InterPro"/>
</dbReference>
<dbReference type="GO" id="GO:0051287">
    <property type="term" value="F:NAD binding"/>
    <property type="evidence" value="ECO:0007669"/>
    <property type="project" value="InterPro"/>
</dbReference>
<dbReference type="EMBL" id="VDLY02000027">
    <property type="protein sequence ID" value="KAB8158820.1"/>
    <property type="molecule type" value="Genomic_DNA"/>
</dbReference>
<dbReference type="PANTHER" id="PTHR43761:SF1">
    <property type="entry name" value="D-ISOMER SPECIFIC 2-HYDROXYACID DEHYDROGENASE CATALYTIC DOMAIN-CONTAINING PROTEIN-RELATED"/>
    <property type="match status" value="1"/>
</dbReference>
<comment type="similarity">
    <text evidence="1 4">Belongs to the D-isomer specific 2-hydroxyacid dehydrogenase family.</text>
</comment>
<evidence type="ECO:0000256" key="3">
    <source>
        <dbReference type="ARBA" id="ARBA00023027"/>
    </source>
</evidence>
<evidence type="ECO:0000259" key="5">
    <source>
        <dbReference type="Pfam" id="PF00389"/>
    </source>
</evidence>
<evidence type="ECO:0000313" key="7">
    <source>
        <dbReference type="EMBL" id="KAB8158820.1"/>
    </source>
</evidence>
<keyword evidence="8" id="KW-1185">Reference proteome</keyword>
<dbReference type="PANTHER" id="PTHR43761">
    <property type="entry name" value="D-ISOMER SPECIFIC 2-HYDROXYACID DEHYDROGENASE FAMILY PROTEIN (AFU_ORTHOLOGUE AFUA_1G13630)"/>
    <property type="match status" value="1"/>
</dbReference>
<keyword evidence="3" id="KW-0520">NAD</keyword>
<dbReference type="SUPFAM" id="SSF52283">
    <property type="entry name" value="Formate/glycerate dehydrogenase catalytic domain-like"/>
    <property type="match status" value="1"/>
</dbReference>
<evidence type="ECO:0008006" key="9">
    <source>
        <dbReference type="Google" id="ProtNLM"/>
    </source>
</evidence>
<dbReference type="AlphaFoldDB" id="A0A5N5ZU28"/>
<dbReference type="SUPFAM" id="SSF51735">
    <property type="entry name" value="NAD(P)-binding Rossmann-fold domains"/>
    <property type="match status" value="1"/>
</dbReference>
<dbReference type="InterPro" id="IPR006140">
    <property type="entry name" value="D-isomer_DH_NAD-bd"/>
</dbReference>
<evidence type="ECO:0000259" key="6">
    <source>
        <dbReference type="Pfam" id="PF02826"/>
    </source>
</evidence>
<dbReference type="Pfam" id="PF02826">
    <property type="entry name" value="2-Hacid_dh_C"/>
    <property type="match status" value="1"/>
</dbReference>
<dbReference type="Pfam" id="PF00389">
    <property type="entry name" value="2-Hacid_dh"/>
    <property type="match status" value="1"/>
</dbReference>
<dbReference type="Gene3D" id="3.40.50.720">
    <property type="entry name" value="NAD(P)-binding Rossmann-like Domain"/>
    <property type="match status" value="2"/>
</dbReference>
<gene>
    <name evidence="7" type="ORF">FH607_028940</name>
</gene>
<evidence type="ECO:0000256" key="1">
    <source>
        <dbReference type="ARBA" id="ARBA00005854"/>
    </source>
</evidence>
<feature type="domain" description="D-isomer specific 2-hydroxyacid dehydrogenase NAD-binding" evidence="6">
    <location>
        <begin position="277"/>
        <end position="413"/>
    </location>
</feature>
<dbReference type="InterPro" id="IPR050418">
    <property type="entry name" value="D-iso_2-hydroxyacid_DH_PdxB"/>
</dbReference>
<sequence length="454" mass="50341">MTQKLYRKIVVLDSVIFFPEHRRRLEALADEIVEYNTCTSEEEVLERCQGADCVISCWVDIPHRVMEENPQLRTIAFWTHDYEHRIDAAFARERGIHVPAIPDYGTDSVAELVIIALLHLNAAAGDGGSAAPLGESVVARVTDDVRRFSRNFKDCLYGRWFHEYIKTGQRLITHPDAIPEETLKGLTVGVLDRAALDESFVRAMVGGFRTNVVYSLFDHPHGLDVAFRPVDELLKEADILVYDSRTLPEEHRAAVADGRWLSRVDLAELDGPEEGAEPAARRRSLAGRRLGIVGLGRIGSRVAQLARDGFGMDVNYATRTPKPELDAALGLRAAPLDEVLTGSDIVSFHLPHHGAEDFVTADMIRRIPNGTTVINASVGNVIEDEALLLKRFGAGELSGFLDVYRTLPPRAELRACRESLAATYRLGWRTKSTVGLKTHKLLSKIANPPESAAR</sequence>
<evidence type="ECO:0000256" key="2">
    <source>
        <dbReference type="ARBA" id="ARBA00023002"/>
    </source>
</evidence>
<accession>A0A5N5ZU28</accession>
<comment type="caution">
    <text evidence="7">The sequence shown here is derived from an EMBL/GenBank/DDBJ whole genome shotgun (WGS) entry which is preliminary data.</text>
</comment>
<dbReference type="RefSeq" id="WP_139675090.1">
    <property type="nucleotide sequence ID" value="NZ_VDLY02000027.1"/>
</dbReference>
<dbReference type="Proteomes" id="UP000314251">
    <property type="component" value="Unassembled WGS sequence"/>
</dbReference>
<dbReference type="InterPro" id="IPR006139">
    <property type="entry name" value="D-isomer_2_OHA_DH_cat_dom"/>
</dbReference>
<keyword evidence="2 4" id="KW-0560">Oxidoreductase</keyword>
<feature type="domain" description="D-isomer specific 2-hydroxyacid dehydrogenase catalytic" evidence="5">
    <location>
        <begin position="12"/>
        <end position="205"/>
    </location>
</feature>
<evidence type="ECO:0000313" key="8">
    <source>
        <dbReference type="Proteomes" id="UP000314251"/>
    </source>
</evidence>
<evidence type="ECO:0000256" key="4">
    <source>
        <dbReference type="RuleBase" id="RU003719"/>
    </source>
</evidence>
<proteinExistence type="inferred from homology"/>
<dbReference type="OrthoDB" id="9793626at2"/>
<organism evidence="7 8">
    <name type="scientific">Streptomyces mimosae</name>
    <dbReference type="NCBI Taxonomy" id="2586635"/>
    <lineage>
        <taxon>Bacteria</taxon>
        <taxon>Bacillati</taxon>
        <taxon>Actinomycetota</taxon>
        <taxon>Actinomycetes</taxon>
        <taxon>Kitasatosporales</taxon>
        <taxon>Streptomycetaceae</taxon>
        <taxon>Streptomyces</taxon>
    </lineage>
</organism>